<comment type="caution">
    <text evidence="7">The sequence shown here is derived from an EMBL/GenBank/DDBJ whole genome shotgun (WGS) entry which is preliminary data.</text>
</comment>
<dbReference type="GO" id="GO:0003676">
    <property type="term" value="F:nucleic acid binding"/>
    <property type="evidence" value="ECO:0007669"/>
    <property type="project" value="InterPro"/>
</dbReference>
<dbReference type="Pfam" id="PF25597">
    <property type="entry name" value="SH3_retrovirus"/>
    <property type="match status" value="1"/>
</dbReference>
<dbReference type="Gene3D" id="3.30.420.10">
    <property type="entry name" value="Ribonuclease H-like superfamily/Ribonuclease H"/>
    <property type="match status" value="1"/>
</dbReference>
<evidence type="ECO:0000313" key="8">
    <source>
        <dbReference type="Proteomes" id="UP001054252"/>
    </source>
</evidence>
<keyword evidence="3" id="KW-0064">Aspartyl protease</keyword>
<dbReference type="GO" id="GO:0004190">
    <property type="term" value="F:aspartic-type endopeptidase activity"/>
    <property type="evidence" value="ECO:0007669"/>
    <property type="project" value="UniProtKB-KW"/>
</dbReference>
<keyword evidence="2" id="KW-0479">Metal-binding</keyword>
<dbReference type="EMBL" id="BPVZ01000127">
    <property type="protein sequence ID" value="GKV38217.1"/>
    <property type="molecule type" value="Genomic_DNA"/>
</dbReference>
<evidence type="ECO:0000256" key="4">
    <source>
        <dbReference type="ARBA" id="ARBA00022801"/>
    </source>
</evidence>
<dbReference type="InterPro" id="IPR012337">
    <property type="entry name" value="RNaseH-like_sf"/>
</dbReference>
<dbReference type="Pfam" id="PF00665">
    <property type="entry name" value="rve"/>
    <property type="match status" value="1"/>
</dbReference>
<dbReference type="PROSITE" id="PS50994">
    <property type="entry name" value="INTEGRASE"/>
    <property type="match status" value="1"/>
</dbReference>
<dbReference type="Pfam" id="PF07727">
    <property type="entry name" value="RVT_2"/>
    <property type="match status" value="1"/>
</dbReference>
<organism evidence="7 8">
    <name type="scientific">Rubroshorea leprosula</name>
    <dbReference type="NCBI Taxonomy" id="152421"/>
    <lineage>
        <taxon>Eukaryota</taxon>
        <taxon>Viridiplantae</taxon>
        <taxon>Streptophyta</taxon>
        <taxon>Embryophyta</taxon>
        <taxon>Tracheophyta</taxon>
        <taxon>Spermatophyta</taxon>
        <taxon>Magnoliopsida</taxon>
        <taxon>eudicotyledons</taxon>
        <taxon>Gunneridae</taxon>
        <taxon>Pentapetalae</taxon>
        <taxon>rosids</taxon>
        <taxon>malvids</taxon>
        <taxon>Malvales</taxon>
        <taxon>Dipterocarpaceae</taxon>
        <taxon>Rubroshorea</taxon>
    </lineage>
</organism>
<keyword evidence="1" id="KW-0645">Protease</keyword>
<gene>
    <name evidence="7" type="ORF">SLEP1_g46153</name>
</gene>
<dbReference type="GO" id="GO:0006508">
    <property type="term" value="P:proteolysis"/>
    <property type="evidence" value="ECO:0007669"/>
    <property type="project" value="UniProtKB-KW"/>
</dbReference>
<dbReference type="PANTHER" id="PTHR42648:SF26">
    <property type="entry name" value="INTEGRASE CATALYTIC DOMAIN-CONTAINING PROTEIN"/>
    <property type="match status" value="1"/>
</dbReference>
<proteinExistence type="predicted"/>
<keyword evidence="4" id="KW-0378">Hydrolase</keyword>
<name>A0AAV5LNW2_9ROSI</name>
<dbReference type="SUPFAM" id="SSF53098">
    <property type="entry name" value="Ribonuclease H-like"/>
    <property type="match status" value="1"/>
</dbReference>
<dbReference type="InterPro" id="IPR036397">
    <property type="entry name" value="RNaseH_sf"/>
</dbReference>
<keyword evidence="8" id="KW-1185">Reference proteome</keyword>
<dbReference type="InterPro" id="IPR057670">
    <property type="entry name" value="SH3_retrovirus"/>
</dbReference>
<dbReference type="Pfam" id="PF13976">
    <property type="entry name" value="gag_pre-integrs"/>
    <property type="match status" value="1"/>
</dbReference>
<reference evidence="7 8" key="1">
    <citation type="journal article" date="2021" name="Commun. Biol.">
        <title>The genome of Shorea leprosula (Dipterocarpaceae) highlights the ecological relevance of drought in aseasonal tropical rainforests.</title>
        <authorList>
            <person name="Ng K.K.S."/>
            <person name="Kobayashi M.J."/>
            <person name="Fawcett J.A."/>
            <person name="Hatakeyama M."/>
            <person name="Paape T."/>
            <person name="Ng C.H."/>
            <person name="Ang C.C."/>
            <person name="Tnah L.H."/>
            <person name="Lee C.T."/>
            <person name="Nishiyama T."/>
            <person name="Sese J."/>
            <person name="O'Brien M.J."/>
            <person name="Copetti D."/>
            <person name="Mohd Noor M.I."/>
            <person name="Ong R.C."/>
            <person name="Putra M."/>
            <person name="Sireger I.Z."/>
            <person name="Indrioko S."/>
            <person name="Kosugi Y."/>
            <person name="Izuno A."/>
            <person name="Isagi Y."/>
            <person name="Lee S.L."/>
            <person name="Shimizu K.K."/>
        </authorList>
    </citation>
    <scope>NUCLEOTIDE SEQUENCE [LARGE SCALE GENOMIC DNA]</scope>
    <source>
        <strain evidence="7">214</strain>
    </source>
</reference>
<protein>
    <recommendedName>
        <fullName evidence="6">Integrase catalytic domain-containing protein</fullName>
    </recommendedName>
</protein>
<feature type="compositionally biased region" description="Low complexity" evidence="5">
    <location>
        <begin position="782"/>
        <end position="794"/>
    </location>
</feature>
<dbReference type="Pfam" id="PF14223">
    <property type="entry name" value="Retrotran_gag_2"/>
    <property type="match status" value="1"/>
</dbReference>
<dbReference type="SUPFAM" id="SSF56672">
    <property type="entry name" value="DNA/RNA polymerases"/>
    <property type="match status" value="1"/>
</dbReference>
<dbReference type="InterPro" id="IPR001584">
    <property type="entry name" value="Integrase_cat-core"/>
</dbReference>
<dbReference type="Proteomes" id="UP001054252">
    <property type="component" value="Unassembled WGS sequence"/>
</dbReference>
<dbReference type="GO" id="GO:0015074">
    <property type="term" value="P:DNA integration"/>
    <property type="evidence" value="ECO:0007669"/>
    <property type="project" value="InterPro"/>
</dbReference>
<dbReference type="AlphaFoldDB" id="A0AAV5LNW2"/>
<evidence type="ECO:0000313" key="7">
    <source>
        <dbReference type="EMBL" id="GKV38217.1"/>
    </source>
</evidence>
<dbReference type="InterPro" id="IPR043502">
    <property type="entry name" value="DNA/RNA_pol_sf"/>
</dbReference>
<dbReference type="Pfam" id="PF22936">
    <property type="entry name" value="Pol_BBD"/>
    <property type="match status" value="1"/>
</dbReference>
<dbReference type="InterPro" id="IPR013103">
    <property type="entry name" value="RVT_2"/>
</dbReference>
<evidence type="ECO:0000259" key="6">
    <source>
        <dbReference type="PROSITE" id="PS50994"/>
    </source>
</evidence>
<dbReference type="PANTHER" id="PTHR42648">
    <property type="entry name" value="TRANSPOSASE, PUTATIVE-RELATED"/>
    <property type="match status" value="1"/>
</dbReference>
<dbReference type="InterPro" id="IPR039537">
    <property type="entry name" value="Retrotran_Ty1/copia-like"/>
</dbReference>
<accession>A0AAV5LNW2</accession>
<dbReference type="InterPro" id="IPR025724">
    <property type="entry name" value="GAG-pre-integrase_dom"/>
</dbReference>
<evidence type="ECO:0000256" key="1">
    <source>
        <dbReference type="ARBA" id="ARBA00022670"/>
    </source>
</evidence>
<evidence type="ECO:0000256" key="3">
    <source>
        <dbReference type="ARBA" id="ARBA00022750"/>
    </source>
</evidence>
<dbReference type="GO" id="GO:0046872">
    <property type="term" value="F:metal ion binding"/>
    <property type="evidence" value="ECO:0007669"/>
    <property type="project" value="UniProtKB-KW"/>
</dbReference>
<feature type="region of interest" description="Disordered" evidence="5">
    <location>
        <begin position="774"/>
        <end position="802"/>
    </location>
</feature>
<evidence type="ECO:0000256" key="2">
    <source>
        <dbReference type="ARBA" id="ARBA00022723"/>
    </source>
</evidence>
<dbReference type="CDD" id="cd09272">
    <property type="entry name" value="RNase_HI_RT_Ty1"/>
    <property type="match status" value="1"/>
</dbReference>
<feature type="domain" description="Integrase catalytic" evidence="6">
    <location>
        <begin position="465"/>
        <end position="631"/>
    </location>
</feature>
<dbReference type="InterPro" id="IPR054722">
    <property type="entry name" value="PolX-like_BBD"/>
</dbReference>
<evidence type="ECO:0000256" key="5">
    <source>
        <dbReference type="SAM" id="MobiDB-lite"/>
    </source>
</evidence>
<sequence length="1265" mass="143438">MAKAKTSLTIQNFHQMASLVSVKLSSTNFLLWKSQIYPLIRSAQLLHHLEEEAPAMTVVKNDKEVPNQDYEVWLNNDGLLTNWLLGTMNEDSLSLVVGCNSTYQIWKCLQEHYLASTKEQELYLKGQLIVKKGDDESLEDFIRKFKKTCDSLVAIQKPLDDLDKVFQLSKVVGSCYQPYNLAVLSKAPYPTFNQYIAGLQNYEQDLQVQKQENKNKAPVFSQVFVAQRGRGRRDRGYGGRHFNSRGRGFVQAGNYNRFDHAYQSEELPQALATLSLEDEKDPRHYADTAATDHMTSEAGNLFVKRPYNGNQKVYTSDGTPLQISHVGSMSVGPLKLKNVLVVLELKKNLISISKFTDDNNCIFEFSSTGFVIKDQTTQAILAKGTRKGHLYALDEGEKHALAIVTNKAADSIWHQRLGHPNLRTLKTLSSKRNIFVSKWTSTPHLCTSCQMGKSCKLPFARNNERAKTPFYKIHCDLWGPAPIDSIHHFSYYVIFIDDYSRYTWFYPLRKKSEFFNTFQKFQKLIKNQFHKTIQIFQCDGGGEFSSFAFLDHLATYGIIQQVSCPGTPEQNGIAERKHRHIVETGLTMLLHANMPPRYWVKSFSTAIYLINRLPTPILNNKSPFHVLFDKTPNYSMLKVFGCRCFPYLRDYAAHKLHPRSLPCVFIGYSPLHKGYKCLHPPTQRVYISRHVAFDEHFLPYTDLTKMSKNVTTDGEFCKYPDSNEWFQASSHLQPSRHVDELETNSQSQYKHAIDCQDEREHFQHLPEPTTVPDPAGVMGVIPQQHQDSSPQHQDNANLNVSETGQNSTVSHLAENQQNNVDVTSGDPHQIIEAAAEHEVQNQNIQGVSPPSHNTTSISTHPMLTRTRIAMKEELAALHQNNTWNLVPPPLETNIVGSRWVFKTKLNPDGTVERFKARLVARGFSQVPGVDFDETFSLVLKPTTLRMVLALATTCAWPLRQLDVKNAFLHGELNETVYMNQPPSFEDLTYPHYVCQLNRSIYGLKQAPRAWFDTFTLHLLSMGFFCSQADSSLFVSHNPQGTALLLLYVDDIVLTASSDELLQRTIDNLSHKFTIKDLGTLRYFLGIKVTSFPRGIFLSQAKYARDILTRASMLEASTISTPLAIKDPVTLRDNELVDEHEYRKIVGALQYLTITRIDLSHAVNKVCQFMQTPTLAHLRQVKRILRYVKGSLPYGLRFSACSTLSLTGFCDANWAGCATTRRSTTGYCIFLGANCISWASKKQPTIAHSTAEAEYRALASTTAELV</sequence>